<proteinExistence type="predicted"/>
<dbReference type="OrthoDB" id="9779283at2"/>
<evidence type="ECO:0000256" key="3">
    <source>
        <dbReference type="ARBA" id="ARBA00023004"/>
    </source>
</evidence>
<dbReference type="HOGENOM" id="CLU_058582_2_1_0"/>
<dbReference type="InterPro" id="IPR036909">
    <property type="entry name" value="Cyt_c-like_dom_sf"/>
</dbReference>
<dbReference type="Gene3D" id="1.10.760.10">
    <property type="entry name" value="Cytochrome c-like domain"/>
    <property type="match status" value="2"/>
</dbReference>
<protein>
    <submittedName>
        <fullName evidence="7">Putative cytochrome c family protein</fullName>
    </submittedName>
</protein>
<keyword evidence="8" id="KW-1185">Reference proteome</keyword>
<dbReference type="RefSeq" id="WP_013181612.1">
    <property type="nucleotide sequence ID" value="NC_014225.1"/>
</dbReference>
<dbReference type="PROSITE" id="PS51007">
    <property type="entry name" value="CYTC"/>
    <property type="match status" value="1"/>
</dbReference>
<dbReference type="PANTHER" id="PTHR35008">
    <property type="entry name" value="BLL4482 PROTEIN-RELATED"/>
    <property type="match status" value="1"/>
</dbReference>
<evidence type="ECO:0000313" key="7">
    <source>
        <dbReference type="EMBL" id="ADI37886.1"/>
    </source>
</evidence>
<keyword evidence="5" id="KW-0812">Transmembrane</keyword>
<feature type="domain" description="Cytochrome c" evidence="6">
    <location>
        <begin position="179"/>
        <end position="263"/>
    </location>
</feature>
<evidence type="ECO:0000259" key="6">
    <source>
        <dbReference type="PROSITE" id="PS51007"/>
    </source>
</evidence>
<dbReference type="Pfam" id="PF00034">
    <property type="entry name" value="Cytochrom_C"/>
    <property type="match status" value="1"/>
</dbReference>
<dbReference type="STRING" id="716544.wcw_0515"/>
<reference evidence="7 8" key="1">
    <citation type="journal article" date="2010" name="PLoS ONE">
        <title>The Waddlia genome: a window into chlamydial biology.</title>
        <authorList>
            <person name="Bertelli C."/>
            <person name="Collyn F."/>
            <person name="Croxatto A."/>
            <person name="Ruckert C."/>
            <person name="Polkinghorne A."/>
            <person name="Kebbi-Beghdadi C."/>
            <person name="Goesmann A."/>
            <person name="Vaughan L."/>
            <person name="Greub G."/>
        </authorList>
    </citation>
    <scope>NUCLEOTIDE SEQUENCE [LARGE SCALE GENOMIC DNA]</scope>
    <source>
        <strain evidence="8">ATCC VR-1470 / WSU 86-1044</strain>
    </source>
</reference>
<organism evidence="7 8">
    <name type="scientific">Waddlia chondrophila (strain ATCC VR-1470 / WSU 86-1044)</name>
    <dbReference type="NCBI Taxonomy" id="716544"/>
    <lineage>
        <taxon>Bacteria</taxon>
        <taxon>Pseudomonadati</taxon>
        <taxon>Chlamydiota</taxon>
        <taxon>Chlamydiia</taxon>
        <taxon>Parachlamydiales</taxon>
        <taxon>Waddliaceae</taxon>
        <taxon>Waddlia</taxon>
    </lineage>
</organism>
<dbReference type="Proteomes" id="UP000001505">
    <property type="component" value="Chromosome"/>
</dbReference>
<keyword evidence="5" id="KW-0472">Membrane</keyword>
<dbReference type="InterPro" id="IPR051459">
    <property type="entry name" value="Cytochrome_c-type_DH"/>
</dbReference>
<evidence type="ECO:0000256" key="2">
    <source>
        <dbReference type="ARBA" id="ARBA00022723"/>
    </source>
</evidence>
<accession>D6YUS5</accession>
<evidence type="ECO:0000313" key="8">
    <source>
        <dbReference type="Proteomes" id="UP000001505"/>
    </source>
</evidence>
<feature type="transmembrane region" description="Helical" evidence="5">
    <location>
        <begin position="6"/>
        <end position="23"/>
    </location>
</feature>
<dbReference type="Pfam" id="PF21342">
    <property type="entry name" value="SoxA-TsdA_cyt-c"/>
    <property type="match status" value="1"/>
</dbReference>
<evidence type="ECO:0000256" key="5">
    <source>
        <dbReference type="SAM" id="Phobius"/>
    </source>
</evidence>
<dbReference type="GO" id="GO:0046872">
    <property type="term" value="F:metal ion binding"/>
    <property type="evidence" value="ECO:0007669"/>
    <property type="project" value="UniProtKB-KW"/>
</dbReference>
<sequence length="271" mass="30898">MKLSYLSGGIFFILLGGIYFYFLRHPVDDIARVHSYNVPDKYDLYDPEMAPEEIRDQVVSGFQMMIETKNQLPQYVGNDMNCRNCHFNGGNSMGGRSCGFSLVGVVHKYPRKLPSGKEYTLEERVNSCFMRSMNGKPLPVDSKEMRALVTYMEWISNGIPKLESYPWLGAKKLTSSHVPDPKRGEKLFAMKCAPCHGENGEGQKRPYQLDYPPLWGNGAFNDGAGMSKLDMFAYFIYKNMPYNDPRLSVEEALDIASYVTKQPRPKLENHE</sequence>
<dbReference type="SUPFAM" id="SSF46626">
    <property type="entry name" value="Cytochrome c"/>
    <property type="match status" value="2"/>
</dbReference>
<gene>
    <name evidence="7" type="ordered locus">wcw_0515</name>
</gene>
<dbReference type="EMBL" id="CP001928">
    <property type="protein sequence ID" value="ADI37886.1"/>
    <property type="molecule type" value="Genomic_DNA"/>
</dbReference>
<evidence type="ECO:0000256" key="4">
    <source>
        <dbReference type="PROSITE-ProRule" id="PRU00433"/>
    </source>
</evidence>
<dbReference type="GO" id="GO:0020037">
    <property type="term" value="F:heme binding"/>
    <property type="evidence" value="ECO:0007669"/>
    <property type="project" value="InterPro"/>
</dbReference>
<dbReference type="PANTHER" id="PTHR35008:SF4">
    <property type="entry name" value="BLL4482 PROTEIN"/>
    <property type="match status" value="1"/>
</dbReference>
<keyword evidence="1 4" id="KW-0349">Heme</keyword>
<evidence type="ECO:0000256" key="1">
    <source>
        <dbReference type="ARBA" id="ARBA00022617"/>
    </source>
</evidence>
<keyword evidence="5" id="KW-1133">Transmembrane helix</keyword>
<dbReference type="eggNOG" id="COG3258">
    <property type="taxonomic scope" value="Bacteria"/>
</dbReference>
<dbReference type="InterPro" id="IPR009056">
    <property type="entry name" value="Cyt_c-like_dom"/>
</dbReference>
<dbReference type="KEGG" id="wch:wcw_0515"/>
<keyword evidence="3 4" id="KW-0408">Iron</keyword>
<dbReference type="AlphaFoldDB" id="D6YUS5"/>
<name>D6YUS5_WADCW</name>
<keyword evidence="2 4" id="KW-0479">Metal-binding</keyword>
<dbReference type="GO" id="GO:0009055">
    <property type="term" value="F:electron transfer activity"/>
    <property type="evidence" value="ECO:0007669"/>
    <property type="project" value="InterPro"/>
</dbReference>